<dbReference type="EMBL" id="BLAJ01000001">
    <property type="protein sequence ID" value="GES48308.1"/>
    <property type="molecule type" value="Genomic_DNA"/>
</dbReference>
<organism evidence="1 2">
    <name type="scientific">Rhizobium dioscoreae</name>
    <dbReference type="NCBI Taxonomy" id="2653122"/>
    <lineage>
        <taxon>Bacteria</taxon>
        <taxon>Pseudomonadati</taxon>
        <taxon>Pseudomonadota</taxon>
        <taxon>Alphaproteobacteria</taxon>
        <taxon>Hyphomicrobiales</taxon>
        <taxon>Rhizobiaceae</taxon>
        <taxon>Rhizobium/Agrobacterium group</taxon>
        <taxon>Rhizobium</taxon>
    </lineage>
</organism>
<protein>
    <submittedName>
        <fullName evidence="1">Uncharacterized protein</fullName>
    </submittedName>
</protein>
<evidence type="ECO:0000313" key="1">
    <source>
        <dbReference type="EMBL" id="GES48308.1"/>
    </source>
</evidence>
<name>A0ABQ0YYV8_9HYPH</name>
<evidence type="ECO:0000313" key="2">
    <source>
        <dbReference type="Proteomes" id="UP000390335"/>
    </source>
</evidence>
<keyword evidence="2" id="KW-1185">Reference proteome</keyword>
<dbReference type="Proteomes" id="UP000390335">
    <property type="component" value="Unassembled WGS sequence"/>
</dbReference>
<accession>A0ABQ0YYV8</accession>
<comment type="caution">
    <text evidence="1">The sequence shown here is derived from an EMBL/GenBank/DDBJ whole genome shotgun (WGS) entry which is preliminary data.</text>
</comment>
<sequence length="48" mass="4871">MAAAVAHGAAVAAEIIRDLGGRDRTGREAAAAAGHRTLRILFAAARTD</sequence>
<reference evidence="1 2" key="1">
    <citation type="journal article" date="2020" name="Genome Biol. Evol.">
        <title>Rhizobium dioscoreae sp. nov., a plant growth-promoting bacterium isolated from yam (Dioscorea species).</title>
        <authorList>
            <person name="Ouyabe M."/>
            <person name="Tanaka N."/>
            <person name="Shiwa Y."/>
            <person name="Fujita N."/>
            <person name="Kikuno H."/>
            <person name="Babil P."/>
            <person name="Shiwachi H."/>
        </authorList>
    </citation>
    <scope>NUCLEOTIDE SEQUENCE [LARGE SCALE GENOMIC DNA]</scope>
    <source>
        <strain evidence="1 2">S-93</strain>
    </source>
</reference>
<proteinExistence type="predicted"/>
<gene>
    <name evidence="1" type="ORF">RsS93_09220</name>
</gene>